<organism evidence="3">
    <name type="scientific">Alexandrium monilatum</name>
    <dbReference type="NCBI Taxonomy" id="311494"/>
    <lineage>
        <taxon>Eukaryota</taxon>
        <taxon>Sar</taxon>
        <taxon>Alveolata</taxon>
        <taxon>Dinophyceae</taxon>
        <taxon>Gonyaulacales</taxon>
        <taxon>Pyrocystaceae</taxon>
        <taxon>Alexandrium</taxon>
    </lineage>
</organism>
<protein>
    <recommendedName>
        <fullName evidence="2">DUF4116 domain-containing protein</fullName>
    </recommendedName>
</protein>
<name>A0A7S4VNC0_9DINO</name>
<feature type="region of interest" description="Disordered" evidence="1">
    <location>
        <begin position="85"/>
        <end position="118"/>
    </location>
</feature>
<feature type="domain" description="DUF4116" evidence="2">
    <location>
        <begin position="21"/>
        <end position="69"/>
    </location>
</feature>
<proteinExistence type="predicted"/>
<evidence type="ECO:0000256" key="1">
    <source>
        <dbReference type="SAM" id="MobiDB-lite"/>
    </source>
</evidence>
<dbReference type="AlphaFoldDB" id="A0A7S4VNC0"/>
<reference evidence="3" key="1">
    <citation type="submission" date="2021-01" db="EMBL/GenBank/DDBJ databases">
        <authorList>
            <person name="Corre E."/>
            <person name="Pelletier E."/>
            <person name="Niang G."/>
            <person name="Scheremetjew M."/>
            <person name="Finn R."/>
            <person name="Kale V."/>
            <person name="Holt S."/>
            <person name="Cochrane G."/>
            <person name="Meng A."/>
            <person name="Brown T."/>
            <person name="Cohen L."/>
        </authorList>
    </citation>
    <scope>NUCLEOTIDE SEQUENCE</scope>
    <source>
        <strain evidence="3">CCMP3105</strain>
    </source>
</reference>
<gene>
    <name evidence="3" type="ORF">AMON00008_LOCUS47603</name>
</gene>
<accession>A0A7S4VNC0</accession>
<evidence type="ECO:0000259" key="2">
    <source>
        <dbReference type="Pfam" id="PF13475"/>
    </source>
</evidence>
<dbReference type="Pfam" id="PF13475">
    <property type="entry name" value="DUF4116"/>
    <property type="match status" value="1"/>
</dbReference>
<dbReference type="EMBL" id="HBNR01067325">
    <property type="protein sequence ID" value="CAE4640073.1"/>
    <property type="molecule type" value="Transcribed_RNA"/>
</dbReference>
<feature type="compositionally biased region" description="Basic residues" evidence="1">
    <location>
        <begin position="89"/>
        <end position="98"/>
    </location>
</feature>
<dbReference type="InterPro" id="IPR025197">
    <property type="entry name" value="DUF4116"/>
</dbReference>
<evidence type="ECO:0000313" key="3">
    <source>
        <dbReference type="EMBL" id="CAE4640073.1"/>
    </source>
</evidence>
<sequence>MRAITTDGIALEFASEALRNNSEVCLFAVTQDERAMESISERLKGDRDFLLGAISANSMALERVDKQFRHDRDFIQAACGRKSPAPLLQRKRRSKPPSRRGAPSPLPKLIINDGRWPC</sequence>